<dbReference type="PANTHER" id="PTHR34389">
    <property type="entry name" value="L-RHAMNOSE MUTAROTASE"/>
    <property type="match status" value="1"/>
</dbReference>
<dbReference type="InterPro" id="IPR008000">
    <property type="entry name" value="Rham/fucose_mutarotase"/>
</dbReference>
<accession>A0ABR0G1L8</accession>
<reference evidence="1 2" key="1">
    <citation type="journal article" date="2023" name="bioRxiv">
        <title>High-quality genome assemblies of four members of thePodospora anserinaspecies complex.</title>
        <authorList>
            <person name="Ament-Velasquez S.L."/>
            <person name="Vogan A.A."/>
            <person name="Wallerman O."/>
            <person name="Hartmann F."/>
            <person name="Gautier V."/>
            <person name="Silar P."/>
            <person name="Giraud T."/>
            <person name="Johannesson H."/>
        </authorList>
    </citation>
    <scope>NUCLEOTIDE SEQUENCE [LARGE SCALE GENOMIC DNA]</scope>
    <source>
        <strain evidence="1 2">CBS 112042</strain>
    </source>
</reference>
<dbReference type="Proteomes" id="UP001322138">
    <property type="component" value="Unassembled WGS sequence"/>
</dbReference>
<proteinExistence type="predicted"/>
<dbReference type="SUPFAM" id="SSF54909">
    <property type="entry name" value="Dimeric alpha+beta barrel"/>
    <property type="match status" value="1"/>
</dbReference>
<evidence type="ECO:0000313" key="1">
    <source>
        <dbReference type="EMBL" id="KAK4649609.1"/>
    </source>
</evidence>
<comment type="caution">
    <text evidence="1">The sequence shown here is derived from an EMBL/GenBank/DDBJ whole genome shotgun (WGS) entry which is preliminary data.</text>
</comment>
<dbReference type="GeneID" id="87894816"/>
<keyword evidence="2" id="KW-1185">Reference proteome</keyword>
<dbReference type="RefSeq" id="XP_062738584.1">
    <property type="nucleotide sequence ID" value="XM_062875334.1"/>
</dbReference>
<dbReference type="InterPro" id="IPR011008">
    <property type="entry name" value="Dimeric_a/b-barrel"/>
</dbReference>
<organism evidence="1 2">
    <name type="scientific">Podospora bellae-mahoneyi</name>
    <dbReference type="NCBI Taxonomy" id="2093777"/>
    <lineage>
        <taxon>Eukaryota</taxon>
        <taxon>Fungi</taxon>
        <taxon>Dikarya</taxon>
        <taxon>Ascomycota</taxon>
        <taxon>Pezizomycotina</taxon>
        <taxon>Sordariomycetes</taxon>
        <taxon>Sordariomycetidae</taxon>
        <taxon>Sordariales</taxon>
        <taxon>Podosporaceae</taxon>
        <taxon>Podospora</taxon>
    </lineage>
</organism>
<dbReference type="Gene3D" id="3.30.70.100">
    <property type="match status" value="1"/>
</dbReference>
<gene>
    <name evidence="1" type="ORF">QC761_120490</name>
</gene>
<sequence>MSQLWSSPKSPATAGPVRRFGQIIKLKPEHVAKYKEIHAAVWPGVLEQIKASNIRDYSIFHDPDSGILFASFKYIGTDYDADMKRMRENPKVREWWKLTDSLQESLVPGAKSSSDGEPAWWKGVEEVFYTP</sequence>
<evidence type="ECO:0008006" key="3">
    <source>
        <dbReference type="Google" id="ProtNLM"/>
    </source>
</evidence>
<name>A0ABR0G1L8_9PEZI</name>
<dbReference type="EMBL" id="JAFFGZ010000001">
    <property type="protein sequence ID" value="KAK4649609.1"/>
    <property type="molecule type" value="Genomic_DNA"/>
</dbReference>
<protein>
    <recommendedName>
        <fullName evidence="3">DUF718 domain protein</fullName>
    </recommendedName>
</protein>
<evidence type="ECO:0000313" key="2">
    <source>
        <dbReference type="Proteomes" id="UP001322138"/>
    </source>
</evidence>
<dbReference type="PANTHER" id="PTHR34389:SF2">
    <property type="entry name" value="L-RHAMNOSE MUTAROTASE"/>
    <property type="match status" value="1"/>
</dbReference>
<dbReference type="Pfam" id="PF05336">
    <property type="entry name" value="rhaM"/>
    <property type="match status" value="1"/>
</dbReference>